<feature type="region of interest" description="Disordered" evidence="13">
    <location>
        <begin position="352"/>
        <end position="375"/>
    </location>
</feature>
<evidence type="ECO:0000256" key="6">
    <source>
        <dbReference type="ARBA" id="ARBA00022801"/>
    </source>
</evidence>
<comment type="caution">
    <text evidence="16">The sequence shown here is derived from an EMBL/GenBank/DDBJ whole genome shotgun (WGS) entry which is preliminary data.</text>
</comment>
<keyword evidence="4 12" id="KW-0547">Nucleotide-binding</keyword>
<evidence type="ECO:0000259" key="15">
    <source>
        <dbReference type="SMART" id="SM01024"/>
    </source>
</evidence>
<dbReference type="EMBL" id="JASBNA010000019">
    <property type="protein sequence ID" value="KAK7685627.1"/>
    <property type="molecule type" value="Genomic_DNA"/>
</dbReference>
<dbReference type="Pfam" id="PF00004">
    <property type="entry name" value="AAA"/>
    <property type="match status" value="1"/>
</dbReference>
<keyword evidence="9" id="KW-0496">Mitochondrion</keyword>
<protein>
    <recommendedName>
        <fullName evidence="18">P-loop containing nucleoside triphosphate hydrolase protein</fullName>
    </recommendedName>
</protein>
<feature type="region of interest" description="Disordered" evidence="13">
    <location>
        <begin position="449"/>
        <end position="502"/>
    </location>
</feature>
<evidence type="ECO:0000313" key="17">
    <source>
        <dbReference type="Proteomes" id="UP001385951"/>
    </source>
</evidence>
<sequence length="603" mass="66853">MDPTEIIQKAVTLLATLSQDGNLNMTTATNSTTSADAPATTINAAATGISSLLTMLLSFSALRDWLKLFVIGGLIETCRRLLFSAWAVVVESFWITATFDYDDDSYNWIMYWLSKHPKWGRARTVEVSTRSFGLNSPAVTVEGDEASDANRRLAYLPSFSETYSLWYKRRYMCVTRTKVQESYYRTSETLQIKILARDHNALTQLLLDAKKSYQAAQEHLITVYASDTCNNWRQVATRPKRPMKSIVLDPGIKDLILDDARDFLESKTWYQERGIPFRRGYLLYGAPGSGKTSIIQSLAGELGLDVYVISLSRMGLDDSSLSELISELPEKCIALMEDIDAAFHRGLNRNMDDDVEKQNLPPDEKDREPKEDEKPSRITLSGLLNALDGVGAQEGRILFATTNRYGALDPALCRPGRMDMHIEFKLASKFQATELYKCFYLPTESKVTEKSDKVSEKQSEKDDDDSAYASGSSSATSSEPGDLIDLSDTPPPTPSPVSLLASQSHRLRAPKLSAKQVAVLAARFAESIPEREVSMASLQGYLMTYKTRPVEAANEASAWAEKQRAEKEKRKKSLTTTRAPSAPAPAPVPTTVDASTSTSPTES</sequence>
<keyword evidence="17" id="KW-1185">Reference proteome</keyword>
<dbReference type="PROSITE" id="PS00674">
    <property type="entry name" value="AAA"/>
    <property type="match status" value="1"/>
</dbReference>
<evidence type="ECO:0000256" key="8">
    <source>
        <dbReference type="ARBA" id="ARBA00022989"/>
    </source>
</evidence>
<gene>
    <name evidence="16" type="ORF">QCA50_010971</name>
</gene>
<evidence type="ECO:0000256" key="12">
    <source>
        <dbReference type="RuleBase" id="RU003651"/>
    </source>
</evidence>
<dbReference type="InterPro" id="IPR003959">
    <property type="entry name" value="ATPase_AAA_core"/>
</dbReference>
<evidence type="ECO:0000256" key="4">
    <source>
        <dbReference type="ARBA" id="ARBA00022741"/>
    </source>
</evidence>
<dbReference type="InterPro" id="IPR050747">
    <property type="entry name" value="Mitochondrial_chaperone_BCS1"/>
</dbReference>
<evidence type="ECO:0000256" key="11">
    <source>
        <dbReference type="ARBA" id="ARBA00048778"/>
    </source>
</evidence>
<dbReference type="InterPro" id="IPR027417">
    <property type="entry name" value="P-loop_NTPase"/>
</dbReference>
<dbReference type="PANTHER" id="PTHR23070">
    <property type="entry name" value="BCS1 AAA-TYPE ATPASE"/>
    <property type="match status" value="1"/>
</dbReference>
<keyword evidence="10" id="KW-0472">Membrane</keyword>
<dbReference type="CDD" id="cd19510">
    <property type="entry name" value="RecA-like_BCS1"/>
    <property type="match status" value="1"/>
</dbReference>
<evidence type="ECO:0000313" key="16">
    <source>
        <dbReference type="EMBL" id="KAK7685627.1"/>
    </source>
</evidence>
<evidence type="ECO:0000256" key="10">
    <source>
        <dbReference type="ARBA" id="ARBA00023136"/>
    </source>
</evidence>
<dbReference type="InterPro" id="IPR014851">
    <property type="entry name" value="BCS1_N"/>
</dbReference>
<evidence type="ECO:0000256" key="5">
    <source>
        <dbReference type="ARBA" id="ARBA00022792"/>
    </source>
</evidence>
<dbReference type="GO" id="GO:0005524">
    <property type="term" value="F:ATP binding"/>
    <property type="evidence" value="ECO:0007669"/>
    <property type="project" value="UniProtKB-KW"/>
</dbReference>
<dbReference type="Pfam" id="PF25426">
    <property type="entry name" value="AAA_lid_BCS1"/>
    <property type="match status" value="1"/>
</dbReference>
<dbReference type="GO" id="GO:0005743">
    <property type="term" value="C:mitochondrial inner membrane"/>
    <property type="evidence" value="ECO:0007669"/>
    <property type="project" value="UniProtKB-SubCell"/>
</dbReference>
<evidence type="ECO:0000256" key="9">
    <source>
        <dbReference type="ARBA" id="ARBA00023128"/>
    </source>
</evidence>
<keyword evidence="5" id="KW-0999">Mitochondrion inner membrane</keyword>
<dbReference type="InterPro" id="IPR003593">
    <property type="entry name" value="AAA+_ATPase"/>
</dbReference>
<organism evidence="16 17">
    <name type="scientific">Cerrena zonata</name>
    <dbReference type="NCBI Taxonomy" id="2478898"/>
    <lineage>
        <taxon>Eukaryota</taxon>
        <taxon>Fungi</taxon>
        <taxon>Dikarya</taxon>
        <taxon>Basidiomycota</taxon>
        <taxon>Agaricomycotina</taxon>
        <taxon>Agaricomycetes</taxon>
        <taxon>Polyporales</taxon>
        <taxon>Cerrenaceae</taxon>
        <taxon>Cerrena</taxon>
    </lineage>
</organism>
<evidence type="ECO:0008006" key="18">
    <source>
        <dbReference type="Google" id="ProtNLM"/>
    </source>
</evidence>
<keyword evidence="6" id="KW-0378">Hydrolase</keyword>
<dbReference type="InterPro" id="IPR003960">
    <property type="entry name" value="ATPase_AAA_CS"/>
</dbReference>
<comment type="subcellular location">
    <subcellularLocation>
        <location evidence="1">Mitochondrion inner membrane</location>
        <topology evidence="1">Single-pass membrane protein</topology>
    </subcellularLocation>
</comment>
<name>A0AAW0FZT2_9APHY</name>
<accession>A0AAW0FZT2</accession>
<comment type="catalytic activity">
    <reaction evidence="11">
        <text>ATP + H2O = ADP + phosphate + H(+)</text>
        <dbReference type="Rhea" id="RHEA:13065"/>
        <dbReference type="ChEBI" id="CHEBI:15377"/>
        <dbReference type="ChEBI" id="CHEBI:15378"/>
        <dbReference type="ChEBI" id="CHEBI:30616"/>
        <dbReference type="ChEBI" id="CHEBI:43474"/>
        <dbReference type="ChEBI" id="CHEBI:456216"/>
    </reaction>
    <physiologicalReaction direction="left-to-right" evidence="11">
        <dbReference type="Rhea" id="RHEA:13066"/>
    </physiologicalReaction>
</comment>
<feature type="domain" description="BCS1 N-terminal" evidence="15">
    <location>
        <begin position="69"/>
        <end position="246"/>
    </location>
</feature>
<dbReference type="SMART" id="SM00382">
    <property type="entry name" value="AAA"/>
    <property type="match status" value="1"/>
</dbReference>
<dbReference type="GO" id="GO:0016887">
    <property type="term" value="F:ATP hydrolysis activity"/>
    <property type="evidence" value="ECO:0007669"/>
    <property type="project" value="InterPro"/>
</dbReference>
<dbReference type="Proteomes" id="UP001385951">
    <property type="component" value="Unassembled WGS sequence"/>
</dbReference>
<evidence type="ECO:0000259" key="14">
    <source>
        <dbReference type="SMART" id="SM00382"/>
    </source>
</evidence>
<dbReference type="Gene3D" id="3.40.50.300">
    <property type="entry name" value="P-loop containing nucleotide triphosphate hydrolases"/>
    <property type="match status" value="1"/>
</dbReference>
<keyword evidence="3" id="KW-0812">Transmembrane</keyword>
<dbReference type="AlphaFoldDB" id="A0AAW0FZT2"/>
<feature type="region of interest" description="Disordered" evidence="13">
    <location>
        <begin position="554"/>
        <end position="603"/>
    </location>
</feature>
<evidence type="ECO:0000256" key="1">
    <source>
        <dbReference type="ARBA" id="ARBA00004434"/>
    </source>
</evidence>
<evidence type="ECO:0000256" key="2">
    <source>
        <dbReference type="ARBA" id="ARBA00007448"/>
    </source>
</evidence>
<keyword evidence="8" id="KW-1133">Transmembrane helix</keyword>
<feature type="compositionally biased region" description="Low complexity" evidence="13">
    <location>
        <begin position="467"/>
        <end position="488"/>
    </location>
</feature>
<keyword evidence="7 12" id="KW-0067">ATP-binding</keyword>
<comment type="similarity">
    <text evidence="2">Belongs to the AAA ATPase family. BCS1 subfamily.</text>
</comment>
<feature type="domain" description="AAA+ ATPase" evidence="14">
    <location>
        <begin position="277"/>
        <end position="428"/>
    </location>
</feature>
<dbReference type="SMART" id="SM01024">
    <property type="entry name" value="BCS1_N"/>
    <property type="match status" value="1"/>
</dbReference>
<dbReference type="SUPFAM" id="SSF52540">
    <property type="entry name" value="P-loop containing nucleoside triphosphate hydrolases"/>
    <property type="match status" value="1"/>
</dbReference>
<dbReference type="InterPro" id="IPR057495">
    <property type="entry name" value="AAA_lid_BCS1"/>
</dbReference>
<evidence type="ECO:0000256" key="13">
    <source>
        <dbReference type="SAM" id="MobiDB-lite"/>
    </source>
</evidence>
<feature type="compositionally biased region" description="Basic and acidic residues" evidence="13">
    <location>
        <begin position="449"/>
        <end position="460"/>
    </location>
</feature>
<dbReference type="Pfam" id="PF08740">
    <property type="entry name" value="BCS1_N"/>
    <property type="match status" value="1"/>
</dbReference>
<proteinExistence type="inferred from homology"/>
<evidence type="ECO:0000256" key="7">
    <source>
        <dbReference type="ARBA" id="ARBA00022840"/>
    </source>
</evidence>
<evidence type="ECO:0000256" key="3">
    <source>
        <dbReference type="ARBA" id="ARBA00022692"/>
    </source>
</evidence>
<reference evidence="16 17" key="1">
    <citation type="submission" date="2022-09" db="EMBL/GenBank/DDBJ databases">
        <authorList>
            <person name="Palmer J.M."/>
        </authorList>
    </citation>
    <scope>NUCLEOTIDE SEQUENCE [LARGE SCALE GENOMIC DNA]</scope>
    <source>
        <strain evidence="16 17">DSM 7382</strain>
    </source>
</reference>
<feature type="compositionally biased region" description="Basic and acidic residues" evidence="13">
    <location>
        <begin position="362"/>
        <end position="375"/>
    </location>
</feature>